<dbReference type="InParanoid" id="C5K960"/>
<keyword evidence="3" id="KW-1185">Reference proteome</keyword>
<feature type="non-terminal residue" evidence="2">
    <location>
        <position position="1"/>
    </location>
</feature>
<dbReference type="AlphaFoldDB" id="C5K960"/>
<proteinExistence type="predicted"/>
<sequence length="64" mass="6833">VTRQVPHRGLHWVGDHEGGASPIESLHPPPSAPPLPSVRPPPSTADPSGAPRAHSSRKLDQRPR</sequence>
<organism evidence="3">
    <name type="scientific">Perkinsus marinus (strain ATCC 50983 / TXsc)</name>
    <dbReference type="NCBI Taxonomy" id="423536"/>
    <lineage>
        <taxon>Eukaryota</taxon>
        <taxon>Sar</taxon>
        <taxon>Alveolata</taxon>
        <taxon>Perkinsozoa</taxon>
        <taxon>Perkinsea</taxon>
        <taxon>Perkinsida</taxon>
        <taxon>Perkinsidae</taxon>
        <taxon>Perkinsus</taxon>
    </lineage>
</organism>
<dbReference type="Proteomes" id="UP000007800">
    <property type="component" value="Unassembled WGS sequence"/>
</dbReference>
<feature type="compositionally biased region" description="Basic residues" evidence="1">
    <location>
        <begin position="1"/>
        <end position="10"/>
    </location>
</feature>
<reference evidence="2 3" key="1">
    <citation type="submission" date="2008-07" db="EMBL/GenBank/DDBJ databases">
        <authorList>
            <person name="El-Sayed N."/>
            <person name="Caler E."/>
            <person name="Inman J."/>
            <person name="Amedeo P."/>
            <person name="Hass B."/>
            <person name="Wortman J."/>
        </authorList>
    </citation>
    <scope>NUCLEOTIDE SEQUENCE [LARGE SCALE GENOMIC DNA]</scope>
    <source>
        <strain evidence="3">ATCC 50983 / TXsc</strain>
    </source>
</reference>
<feature type="non-terminal residue" evidence="2">
    <location>
        <position position="64"/>
    </location>
</feature>
<evidence type="ECO:0000256" key="1">
    <source>
        <dbReference type="SAM" id="MobiDB-lite"/>
    </source>
</evidence>
<name>C5K960_PERM5</name>
<feature type="compositionally biased region" description="Pro residues" evidence="1">
    <location>
        <begin position="27"/>
        <end position="44"/>
    </location>
</feature>
<dbReference type="RefSeq" id="XP_002787170.1">
    <property type="nucleotide sequence ID" value="XM_002787124.1"/>
</dbReference>
<evidence type="ECO:0000313" key="3">
    <source>
        <dbReference type="Proteomes" id="UP000007800"/>
    </source>
</evidence>
<evidence type="ECO:0000313" key="2">
    <source>
        <dbReference type="EMBL" id="EER18966.1"/>
    </source>
</evidence>
<dbReference type="GeneID" id="9049452"/>
<gene>
    <name evidence="2" type="ORF">Pmar_PMAR007862</name>
</gene>
<dbReference type="EMBL" id="GG671399">
    <property type="protein sequence ID" value="EER18966.1"/>
    <property type="molecule type" value="Genomic_DNA"/>
</dbReference>
<feature type="region of interest" description="Disordered" evidence="1">
    <location>
        <begin position="1"/>
        <end position="64"/>
    </location>
</feature>
<protein>
    <submittedName>
        <fullName evidence="2">Uncharacterized protein</fullName>
    </submittedName>
</protein>
<accession>C5K960</accession>